<evidence type="ECO:0000313" key="4">
    <source>
        <dbReference type="Proteomes" id="UP001221898"/>
    </source>
</evidence>
<feature type="compositionally biased region" description="Basic and acidic residues" evidence="1">
    <location>
        <begin position="939"/>
        <end position="953"/>
    </location>
</feature>
<sequence>MTHSETLKKSTDTNMEQKENLLDKDLTLGVVLPGEVEKTDTVHGSKPVMDLLVTLCAKYRLSPSSHTIELVSTNGDHIKFNPNALIGAMEVEKILIKPKGMADKSKKQSPQMPEATVRLVINYKKTHKTVLRVSPRVPLKELIPAICGKCELDQNTTVLLSGSCSEEPLDLAQSLNDFGLREVFAMDKKGVNSANLLASPRHGVEDKSLPSKAKVLKEKENKGLFSIFRRSKKKPDQAVSASAPASPGLIKDKASSMTCLSANASTCSSNVMLSYVPKKRRAPLPPMMSSQSVPSNLSDIQANSKPDGAQEESQKRSKRRAPPSPLPPRMSTPEESAQDKGIKVVTLGNLAEISEQEELVYTVEPDLSTRRENNNSLNLSTDASVDCGRTELVSPPTDVEMQDASLSQGLVEEQLSDLSSDGKPVMDRNYKKDCAEEPCTHEMENIVSVDCDASPAEERTGEPHPSGGNAKAEGEDSQECSPGMGTDSHSAPGSPVPLIPNFQPVTLEAGTQASSDQVNSKGVCGEVSEKEAPPVEDNSCITSPGGDNLIGTGDRACPVASPQQDPHHGESPPAFAEEPRAPHIKDTEPKTKLSSELTRQYLPRAGLTTYTIVPSKSVEKLKYFEVELTLEDPAVALKEKEAVGSTEPGDCDATTDQSENQPELFIIEGHELTSGTVTIDNADHDHMAPALSAPAPVVPQADRENSSLSFLDDSHTQAGQAQEFKGKKIPPVIKPKPDAVHVAQHKRATGVYVISAAMKNVSTISESGQKEESVGIEEEGRFPTPSPSPPPYPPPPPPVEREQEATQGPQKEEEEEENSIPPSLPSPPPYPPLPPPSQREQEATEGPQEEEDSVPPSLPSPPPYPPLPPPSQREQEATEGPQEEEEEGDSVPPSLPSPHPYPPLPTPSQRERPQEEEEKEDTIPPAAPSPPSYSPPVQREQEAREEPQEKDHFSPQIPSPPPYPPLPTPSQREQEAREGPQEEEEEEDTIPPAAPSPPSYSPPVQREQEAREEPQEKDRLSPQIPSPHPYPPLPTPSQREQEAREGPQEEEDEEDTIPPAAPSPPSYSPPVQREQEAREEPQEKDRFSPQIPCPLPYPPPPPPPVQRQQEAREEPREEEELKSSEISVPDDVITRCTAKERPVELSLEKLTSFAAPKPYVPAGPSRFSLAVSSAVKRSQHLTPQSGLHAEAGSKMLEGEAQERQDDRAWAFRVEVDPGCDSDSTVPARGSGLNGLGEARTTSRDDAEPRMDEVIDSLAVPDTLSPTSLSGSTGTEPTQEEERYLSPSCHMTPLDPHGRN</sequence>
<feature type="region of interest" description="Disordered" evidence="1">
    <location>
        <begin position="702"/>
        <end position="732"/>
    </location>
</feature>
<feature type="domain" description="Cordon-bleu ubiquitin-like" evidence="2">
    <location>
        <begin position="106"/>
        <end position="189"/>
    </location>
</feature>
<feature type="compositionally biased region" description="Basic and acidic residues" evidence="1">
    <location>
        <begin position="577"/>
        <end position="593"/>
    </location>
</feature>
<feature type="compositionally biased region" description="Polar residues" evidence="1">
    <location>
        <begin position="509"/>
        <end position="520"/>
    </location>
</feature>
<dbReference type="PANTHER" id="PTHR21557">
    <property type="entry name" value="CORDON-BLEU"/>
    <property type="match status" value="1"/>
</dbReference>
<organism evidence="3 4">
    <name type="scientific">Aldrovandia affinis</name>
    <dbReference type="NCBI Taxonomy" id="143900"/>
    <lineage>
        <taxon>Eukaryota</taxon>
        <taxon>Metazoa</taxon>
        <taxon>Chordata</taxon>
        <taxon>Craniata</taxon>
        <taxon>Vertebrata</taxon>
        <taxon>Euteleostomi</taxon>
        <taxon>Actinopterygii</taxon>
        <taxon>Neopterygii</taxon>
        <taxon>Teleostei</taxon>
        <taxon>Notacanthiformes</taxon>
        <taxon>Halosauridae</taxon>
        <taxon>Aldrovandia</taxon>
    </lineage>
</organism>
<dbReference type="Gene3D" id="3.10.20.90">
    <property type="entry name" value="Phosphatidylinositol 3-kinase Catalytic Subunit, Chain A, domain 1"/>
    <property type="match status" value="1"/>
</dbReference>
<feature type="compositionally biased region" description="Basic and acidic residues" evidence="1">
    <location>
        <begin position="768"/>
        <end position="781"/>
    </location>
</feature>
<dbReference type="InterPro" id="IPR039895">
    <property type="entry name" value="COBL-like"/>
</dbReference>
<dbReference type="Proteomes" id="UP001221898">
    <property type="component" value="Unassembled WGS sequence"/>
</dbReference>
<comment type="caution">
    <text evidence="3">The sequence shown here is derived from an EMBL/GenBank/DDBJ whole genome shotgun (WGS) entry which is preliminary data.</text>
</comment>
<feature type="compositionally biased region" description="Pro residues" evidence="1">
    <location>
        <begin position="1091"/>
        <end position="1105"/>
    </location>
</feature>
<proteinExistence type="predicted"/>
<feature type="compositionally biased region" description="Pro residues" evidence="1">
    <location>
        <begin position="784"/>
        <end position="798"/>
    </location>
</feature>
<evidence type="ECO:0000259" key="2">
    <source>
        <dbReference type="Pfam" id="PF09469"/>
    </source>
</evidence>
<feature type="compositionally biased region" description="Pro residues" evidence="1">
    <location>
        <begin position="925"/>
        <end position="934"/>
    </location>
</feature>
<keyword evidence="4" id="KW-1185">Reference proteome</keyword>
<feature type="compositionally biased region" description="Pro residues" evidence="1">
    <location>
        <begin position="856"/>
        <end position="871"/>
    </location>
</feature>
<feature type="compositionally biased region" description="Pro residues" evidence="1">
    <location>
        <begin position="893"/>
        <end position="906"/>
    </location>
</feature>
<feature type="region of interest" description="Disordered" evidence="1">
    <location>
        <begin position="764"/>
        <end position="1129"/>
    </location>
</feature>
<dbReference type="PRINTS" id="PR01217">
    <property type="entry name" value="PRICHEXTENSN"/>
</dbReference>
<feature type="region of interest" description="Disordered" evidence="1">
    <location>
        <begin position="454"/>
        <end position="593"/>
    </location>
</feature>
<feature type="compositionally biased region" description="Pro residues" evidence="1">
    <location>
        <begin position="1059"/>
        <end position="1068"/>
    </location>
</feature>
<feature type="compositionally biased region" description="Polar residues" evidence="1">
    <location>
        <begin position="288"/>
        <end position="304"/>
    </location>
</feature>
<dbReference type="GO" id="GO:0003785">
    <property type="term" value="F:actin monomer binding"/>
    <property type="evidence" value="ECO:0007669"/>
    <property type="project" value="InterPro"/>
</dbReference>
<reference evidence="3" key="1">
    <citation type="journal article" date="2023" name="Science">
        <title>Genome structures resolve the early diversification of teleost fishes.</title>
        <authorList>
            <person name="Parey E."/>
            <person name="Louis A."/>
            <person name="Montfort J."/>
            <person name="Bouchez O."/>
            <person name="Roques C."/>
            <person name="Iampietro C."/>
            <person name="Lluch J."/>
            <person name="Castinel A."/>
            <person name="Donnadieu C."/>
            <person name="Desvignes T."/>
            <person name="Floi Bucao C."/>
            <person name="Jouanno E."/>
            <person name="Wen M."/>
            <person name="Mejri S."/>
            <person name="Dirks R."/>
            <person name="Jansen H."/>
            <person name="Henkel C."/>
            <person name="Chen W.J."/>
            <person name="Zahm M."/>
            <person name="Cabau C."/>
            <person name="Klopp C."/>
            <person name="Thompson A.W."/>
            <person name="Robinson-Rechavi M."/>
            <person name="Braasch I."/>
            <person name="Lecointre G."/>
            <person name="Bobe J."/>
            <person name="Postlethwait J.H."/>
            <person name="Berthelot C."/>
            <person name="Roest Crollius H."/>
            <person name="Guiguen Y."/>
        </authorList>
    </citation>
    <scope>NUCLEOTIDE SEQUENCE</scope>
    <source>
        <strain evidence="3">NC1722</strain>
    </source>
</reference>
<feature type="compositionally biased region" description="Pro residues" evidence="1">
    <location>
        <begin position="957"/>
        <end position="968"/>
    </location>
</feature>
<feature type="compositionally biased region" description="Basic and acidic residues" evidence="1">
    <location>
        <begin position="1109"/>
        <end position="1123"/>
    </location>
</feature>
<name>A0AAD7WFC1_9TELE</name>
<protein>
    <recommendedName>
        <fullName evidence="2">Cordon-bleu ubiquitin-like domain-containing protein</fullName>
    </recommendedName>
</protein>
<evidence type="ECO:0000256" key="1">
    <source>
        <dbReference type="SAM" id="MobiDB-lite"/>
    </source>
</evidence>
<dbReference type="PANTHER" id="PTHR21557:SF2">
    <property type="entry name" value="CORDON-BLEU PROTEIN-LIKE 1"/>
    <property type="match status" value="1"/>
</dbReference>
<dbReference type="EMBL" id="JAINUG010000125">
    <property type="protein sequence ID" value="KAJ8394515.1"/>
    <property type="molecule type" value="Genomic_DNA"/>
</dbReference>
<feature type="region of interest" description="Disordered" evidence="1">
    <location>
        <begin position="1178"/>
        <end position="1299"/>
    </location>
</feature>
<evidence type="ECO:0000313" key="3">
    <source>
        <dbReference type="EMBL" id="KAJ8394515.1"/>
    </source>
</evidence>
<gene>
    <name evidence="3" type="ORF">AAFF_G00045250</name>
</gene>
<dbReference type="InterPro" id="IPR019025">
    <property type="entry name" value="Cordon-bleu_ubiquitin_domain"/>
</dbReference>
<dbReference type="Pfam" id="PF09469">
    <property type="entry name" value="Cobl"/>
    <property type="match status" value="1"/>
</dbReference>
<feature type="compositionally biased region" description="Basic and acidic residues" evidence="1">
    <location>
        <begin position="1196"/>
        <end position="1215"/>
    </location>
</feature>
<feature type="compositionally biased region" description="Low complexity" evidence="1">
    <location>
        <begin position="1262"/>
        <end position="1276"/>
    </location>
</feature>
<accession>A0AAD7WFC1</accession>
<feature type="compositionally biased region" description="Basic and acidic residues" evidence="1">
    <location>
        <begin position="1240"/>
        <end position="1252"/>
    </location>
</feature>
<feature type="compositionally biased region" description="Basic and acidic residues" evidence="1">
    <location>
        <begin position="1073"/>
        <end position="1087"/>
    </location>
</feature>
<feature type="compositionally biased region" description="Basic and acidic residues" evidence="1">
    <location>
        <begin position="1006"/>
        <end position="1020"/>
    </location>
</feature>
<feature type="compositionally biased region" description="Pro residues" evidence="1">
    <location>
        <begin position="822"/>
        <end position="837"/>
    </location>
</feature>
<feature type="compositionally biased region" description="Pro residues" evidence="1">
    <location>
        <begin position="992"/>
        <end position="1001"/>
    </location>
</feature>
<feature type="region of interest" description="Disordered" evidence="1">
    <location>
        <begin position="281"/>
        <end position="341"/>
    </location>
</feature>
<feature type="compositionally biased region" description="Pro residues" evidence="1">
    <location>
        <begin position="1024"/>
        <end position="1035"/>
    </location>
</feature>